<dbReference type="Proteomes" id="UP001497480">
    <property type="component" value="Unassembled WGS sequence"/>
</dbReference>
<accession>A0AAV1W7U7</accession>
<dbReference type="EMBL" id="CAXHTB010000004">
    <property type="protein sequence ID" value="CAL0305206.1"/>
    <property type="molecule type" value="Genomic_DNA"/>
</dbReference>
<dbReference type="AlphaFoldDB" id="A0AAV1W7U7"/>
<name>A0AAV1W7U7_LUPLU</name>
<protein>
    <submittedName>
        <fullName evidence="1">Uncharacterized protein</fullName>
    </submittedName>
</protein>
<evidence type="ECO:0000313" key="1">
    <source>
        <dbReference type="EMBL" id="CAL0305206.1"/>
    </source>
</evidence>
<proteinExistence type="predicted"/>
<gene>
    <name evidence="1" type="ORF">LLUT_LOCUS6266</name>
</gene>
<evidence type="ECO:0000313" key="2">
    <source>
        <dbReference type="Proteomes" id="UP001497480"/>
    </source>
</evidence>
<organism evidence="1 2">
    <name type="scientific">Lupinus luteus</name>
    <name type="common">European yellow lupine</name>
    <dbReference type="NCBI Taxonomy" id="3873"/>
    <lineage>
        <taxon>Eukaryota</taxon>
        <taxon>Viridiplantae</taxon>
        <taxon>Streptophyta</taxon>
        <taxon>Embryophyta</taxon>
        <taxon>Tracheophyta</taxon>
        <taxon>Spermatophyta</taxon>
        <taxon>Magnoliopsida</taxon>
        <taxon>eudicotyledons</taxon>
        <taxon>Gunneridae</taxon>
        <taxon>Pentapetalae</taxon>
        <taxon>rosids</taxon>
        <taxon>fabids</taxon>
        <taxon>Fabales</taxon>
        <taxon>Fabaceae</taxon>
        <taxon>Papilionoideae</taxon>
        <taxon>50 kb inversion clade</taxon>
        <taxon>genistoids sensu lato</taxon>
        <taxon>core genistoids</taxon>
        <taxon>Genisteae</taxon>
        <taxon>Lupinus</taxon>
    </lineage>
</organism>
<reference evidence="1 2" key="1">
    <citation type="submission" date="2024-03" db="EMBL/GenBank/DDBJ databases">
        <authorList>
            <person name="Martinez-Hernandez J."/>
        </authorList>
    </citation>
    <scope>NUCLEOTIDE SEQUENCE [LARGE SCALE GENOMIC DNA]</scope>
</reference>
<keyword evidence="2" id="KW-1185">Reference proteome</keyword>
<comment type="caution">
    <text evidence="1">The sequence shown here is derived from an EMBL/GenBank/DDBJ whole genome shotgun (WGS) entry which is preliminary data.</text>
</comment>
<sequence length="160" mass="17857">MLVAAWVVKCKIFVLELVRRKDREILGSLLHYILAIKVLGQCGAFTCTINEAKVQNSQSYQPTALSDATLSSQACPLSSLLEQFGMASLIMSLVEMMKFGVVSRYYQGEQKTIQLILDRNGEQNFADDWRFNGKESALLLSNEDSRLVPSNGKSNILCLM</sequence>